<keyword evidence="3" id="KW-1185">Reference proteome</keyword>
<sequence length="144" mass="15466">MNAAMSKRKKFKNWRMSRPFWGATLSLLAGLFILWIPLQLYAVAFAPGNFAFIGFLFGGLIIILAILGYIFPQFSIVFGVLTIFLAVLSIMGALGGLVIGTILGIIGGSLSIAWKKDVVPIKEADTGKEERQEIAATGDSGNAL</sequence>
<dbReference type="Pfam" id="PF19609">
    <property type="entry name" value="DUF6114"/>
    <property type="match status" value="1"/>
</dbReference>
<dbReference type="RefSeq" id="WP_376845889.1">
    <property type="nucleotide sequence ID" value="NZ_JBHSFW010000003.1"/>
</dbReference>
<keyword evidence="1" id="KW-0472">Membrane</keyword>
<keyword evidence="1" id="KW-1133">Transmembrane helix</keyword>
<dbReference type="EMBL" id="JBHSFW010000003">
    <property type="protein sequence ID" value="MFC4618792.1"/>
    <property type="molecule type" value="Genomic_DNA"/>
</dbReference>
<gene>
    <name evidence="2" type="ORF">ACFO4N_08575</name>
</gene>
<feature type="transmembrane region" description="Helical" evidence="1">
    <location>
        <begin position="52"/>
        <end position="71"/>
    </location>
</feature>
<evidence type="ECO:0000313" key="2">
    <source>
        <dbReference type="EMBL" id="MFC4618792.1"/>
    </source>
</evidence>
<protein>
    <submittedName>
        <fullName evidence="2">DUF6114 domain-containing protein</fullName>
    </submittedName>
</protein>
<accession>A0ABV9GNJ7</accession>
<reference evidence="3" key="1">
    <citation type="journal article" date="2019" name="Int. J. Syst. Evol. Microbiol.">
        <title>The Global Catalogue of Microorganisms (GCM) 10K type strain sequencing project: providing services to taxonomists for standard genome sequencing and annotation.</title>
        <authorList>
            <consortium name="The Broad Institute Genomics Platform"/>
            <consortium name="The Broad Institute Genome Sequencing Center for Infectious Disease"/>
            <person name="Wu L."/>
            <person name="Ma J."/>
        </authorList>
    </citation>
    <scope>NUCLEOTIDE SEQUENCE [LARGE SCALE GENOMIC DNA]</scope>
    <source>
        <strain evidence="3">CGMCC 1.16306</strain>
    </source>
</reference>
<keyword evidence="1" id="KW-0812">Transmembrane</keyword>
<proteinExistence type="predicted"/>
<organism evidence="2 3">
    <name type="scientific">Camelliibacillus cellulosilyticus</name>
    <dbReference type="NCBI Taxonomy" id="2174486"/>
    <lineage>
        <taxon>Bacteria</taxon>
        <taxon>Bacillati</taxon>
        <taxon>Bacillota</taxon>
        <taxon>Bacilli</taxon>
        <taxon>Bacillales</taxon>
        <taxon>Sporolactobacillaceae</taxon>
        <taxon>Camelliibacillus</taxon>
    </lineage>
</organism>
<feature type="transmembrane region" description="Helical" evidence="1">
    <location>
        <begin position="78"/>
        <end position="106"/>
    </location>
</feature>
<name>A0ABV9GNJ7_9BACL</name>
<evidence type="ECO:0000256" key="1">
    <source>
        <dbReference type="SAM" id="Phobius"/>
    </source>
</evidence>
<evidence type="ECO:0000313" key="3">
    <source>
        <dbReference type="Proteomes" id="UP001596022"/>
    </source>
</evidence>
<dbReference type="Proteomes" id="UP001596022">
    <property type="component" value="Unassembled WGS sequence"/>
</dbReference>
<comment type="caution">
    <text evidence="2">The sequence shown here is derived from an EMBL/GenBank/DDBJ whole genome shotgun (WGS) entry which is preliminary data.</text>
</comment>
<dbReference type="InterPro" id="IPR046096">
    <property type="entry name" value="DUF6114"/>
</dbReference>